<name>A0AAV6WQZ2_9LAMI</name>
<evidence type="ECO:0000256" key="24">
    <source>
        <dbReference type="SAM" id="SignalP"/>
    </source>
</evidence>
<dbReference type="InterPro" id="IPR001611">
    <property type="entry name" value="Leu-rich_rpt"/>
</dbReference>
<evidence type="ECO:0000313" key="27">
    <source>
        <dbReference type="Proteomes" id="UP000826271"/>
    </source>
</evidence>
<dbReference type="InterPro" id="IPR051809">
    <property type="entry name" value="Plant_receptor-like_S/T_kinase"/>
</dbReference>
<dbReference type="InterPro" id="IPR032675">
    <property type="entry name" value="LRR_dom_sf"/>
</dbReference>
<evidence type="ECO:0000256" key="23">
    <source>
        <dbReference type="SAM" id="Phobius"/>
    </source>
</evidence>
<dbReference type="InterPro" id="IPR017441">
    <property type="entry name" value="Protein_kinase_ATP_BS"/>
</dbReference>
<comment type="catalytic activity">
    <reaction evidence="20">
        <text>L-threonyl-[protein] + ATP = O-phospho-L-threonyl-[protein] + ADP + H(+)</text>
        <dbReference type="Rhea" id="RHEA:46608"/>
        <dbReference type="Rhea" id="RHEA-COMP:11060"/>
        <dbReference type="Rhea" id="RHEA-COMP:11605"/>
        <dbReference type="ChEBI" id="CHEBI:15378"/>
        <dbReference type="ChEBI" id="CHEBI:30013"/>
        <dbReference type="ChEBI" id="CHEBI:30616"/>
        <dbReference type="ChEBI" id="CHEBI:61977"/>
        <dbReference type="ChEBI" id="CHEBI:456216"/>
        <dbReference type="EC" id="2.7.11.1"/>
    </reaction>
</comment>
<comment type="catalytic activity">
    <reaction evidence="21">
        <text>L-seryl-[protein] + ATP = O-phospho-L-seryl-[protein] + ADP + H(+)</text>
        <dbReference type="Rhea" id="RHEA:17989"/>
        <dbReference type="Rhea" id="RHEA-COMP:9863"/>
        <dbReference type="Rhea" id="RHEA-COMP:11604"/>
        <dbReference type="ChEBI" id="CHEBI:15378"/>
        <dbReference type="ChEBI" id="CHEBI:29999"/>
        <dbReference type="ChEBI" id="CHEBI:30616"/>
        <dbReference type="ChEBI" id="CHEBI:83421"/>
        <dbReference type="ChEBI" id="CHEBI:456216"/>
        <dbReference type="EC" id="2.7.11.1"/>
    </reaction>
</comment>
<dbReference type="FunFam" id="3.80.10.10:FF:000275">
    <property type="entry name" value="Leucine-rich repeat receptor-like protein kinase"/>
    <property type="match status" value="1"/>
</dbReference>
<evidence type="ECO:0000256" key="9">
    <source>
        <dbReference type="ARBA" id="ARBA00022679"/>
    </source>
</evidence>
<keyword evidence="9" id="KW-0808">Transferase</keyword>
<feature type="domain" description="Protein kinase" evidence="25">
    <location>
        <begin position="699"/>
        <end position="1000"/>
    </location>
</feature>
<keyword evidence="11 24" id="KW-0732">Signal</keyword>
<dbReference type="PRINTS" id="PR00019">
    <property type="entry name" value="LEURICHRPT"/>
</dbReference>
<dbReference type="GO" id="GO:0005886">
    <property type="term" value="C:plasma membrane"/>
    <property type="evidence" value="ECO:0007669"/>
    <property type="project" value="UniProtKB-SubCell"/>
</dbReference>
<gene>
    <name evidence="26" type="ORF">BUALT_Bualt14G0012900</name>
</gene>
<keyword evidence="18" id="KW-0675">Receptor</keyword>
<evidence type="ECO:0000259" key="25">
    <source>
        <dbReference type="PROSITE" id="PS50011"/>
    </source>
</evidence>
<evidence type="ECO:0000313" key="26">
    <source>
        <dbReference type="EMBL" id="KAG8369430.1"/>
    </source>
</evidence>
<dbReference type="GO" id="GO:0005524">
    <property type="term" value="F:ATP binding"/>
    <property type="evidence" value="ECO:0007669"/>
    <property type="project" value="UniProtKB-UniRule"/>
</dbReference>
<keyword evidence="8" id="KW-0433">Leucine-rich repeat</keyword>
<evidence type="ECO:0000256" key="15">
    <source>
        <dbReference type="ARBA" id="ARBA00022840"/>
    </source>
</evidence>
<keyword evidence="27" id="KW-1185">Reference proteome</keyword>
<evidence type="ECO:0000256" key="2">
    <source>
        <dbReference type="ARBA" id="ARBA00008684"/>
    </source>
</evidence>
<dbReference type="SUPFAM" id="SSF52047">
    <property type="entry name" value="RNI-like"/>
    <property type="match status" value="1"/>
</dbReference>
<evidence type="ECO:0000256" key="21">
    <source>
        <dbReference type="ARBA" id="ARBA00048679"/>
    </source>
</evidence>
<feature type="chain" id="PRO_5043552044" description="non-specific serine/threonine protein kinase" evidence="24">
    <location>
        <begin position="26"/>
        <end position="1005"/>
    </location>
</feature>
<dbReference type="GO" id="GO:0006952">
    <property type="term" value="P:defense response"/>
    <property type="evidence" value="ECO:0007669"/>
    <property type="project" value="UniProtKB-ARBA"/>
</dbReference>
<evidence type="ECO:0000256" key="14">
    <source>
        <dbReference type="ARBA" id="ARBA00022777"/>
    </source>
</evidence>
<dbReference type="EMBL" id="WHWC01000014">
    <property type="protein sequence ID" value="KAG8369430.1"/>
    <property type="molecule type" value="Genomic_DNA"/>
</dbReference>
<accession>A0AAV6WQZ2</accession>
<dbReference type="EC" id="2.7.11.1" evidence="4"/>
<dbReference type="SMART" id="SM00220">
    <property type="entry name" value="S_TKc"/>
    <property type="match status" value="1"/>
</dbReference>
<dbReference type="Proteomes" id="UP000826271">
    <property type="component" value="Unassembled WGS sequence"/>
</dbReference>
<dbReference type="SMART" id="SM00369">
    <property type="entry name" value="LRR_TYP"/>
    <property type="match status" value="7"/>
</dbReference>
<evidence type="ECO:0000256" key="5">
    <source>
        <dbReference type="ARBA" id="ARBA00022475"/>
    </source>
</evidence>
<evidence type="ECO:0000256" key="4">
    <source>
        <dbReference type="ARBA" id="ARBA00012513"/>
    </source>
</evidence>
<comment type="subcellular location">
    <subcellularLocation>
        <location evidence="1">Cell membrane</location>
        <topology evidence="1">Single-pass type I membrane protein</topology>
    </subcellularLocation>
</comment>
<dbReference type="FunFam" id="3.80.10.10:FF:001158">
    <property type="entry name" value="Leucine-rich repeat protein kinase family protein"/>
    <property type="match status" value="1"/>
</dbReference>
<dbReference type="InterPro" id="IPR001245">
    <property type="entry name" value="Ser-Thr/Tyr_kinase_cat_dom"/>
</dbReference>
<evidence type="ECO:0000256" key="8">
    <source>
        <dbReference type="ARBA" id="ARBA00022614"/>
    </source>
</evidence>
<dbReference type="Pfam" id="PF08263">
    <property type="entry name" value="LRRNT_2"/>
    <property type="match status" value="1"/>
</dbReference>
<organism evidence="26 27">
    <name type="scientific">Buddleja alternifolia</name>
    <dbReference type="NCBI Taxonomy" id="168488"/>
    <lineage>
        <taxon>Eukaryota</taxon>
        <taxon>Viridiplantae</taxon>
        <taxon>Streptophyta</taxon>
        <taxon>Embryophyta</taxon>
        <taxon>Tracheophyta</taxon>
        <taxon>Spermatophyta</taxon>
        <taxon>Magnoliopsida</taxon>
        <taxon>eudicotyledons</taxon>
        <taxon>Gunneridae</taxon>
        <taxon>Pentapetalae</taxon>
        <taxon>asterids</taxon>
        <taxon>lamiids</taxon>
        <taxon>Lamiales</taxon>
        <taxon>Scrophulariaceae</taxon>
        <taxon>Buddlejeae</taxon>
        <taxon>Buddleja</taxon>
    </lineage>
</organism>
<dbReference type="Pfam" id="PF07714">
    <property type="entry name" value="PK_Tyr_Ser-Thr"/>
    <property type="match status" value="1"/>
</dbReference>
<evidence type="ECO:0000256" key="6">
    <source>
        <dbReference type="ARBA" id="ARBA00022527"/>
    </source>
</evidence>
<evidence type="ECO:0000256" key="22">
    <source>
        <dbReference type="PROSITE-ProRule" id="PRU10141"/>
    </source>
</evidence>
<dbReference type="InterPro" id="IPR011009">
    <property type="entry name" value="Kinase-like_dom_sf"/>
</dbReference>
<evidence type="ECO:0000256" key="20">
    <source>
        <dbReference type="ARBA" id="ARBA00047899"/>
    </source>
</evidence>
<evidence type="ECO:0000256" key="11">
    <source>
        <dbReference type="ARBA" id="ARBA00022729"/>
    </source>
</evidence>
<reference evidence="26" key="1">
    <citation type="submission" date="2019-10" db="EMBL/GenBank/DDBJ databases">
        <authorList>
            <person name="Zhang R."/>
            <person name="Pan Y."/>
            <person name="Wang J."/>
            <person name="Ma R."/>
            <person name="Yu S."/>
        </authorList>
    </citation>
    <scope>NUCLEOTIDE SEQUENCE</scope>
    <source>
        <strain evidence="26">LA-IB0</strain>
        <tissue evidence="26">Leaf</tissue>
    </source>
</reference>
<dbReference type="SUPFAM" id="SSF56112">
    <property type="entry name" value="Protein kinase-like (PK-like)"/>
    <property type="match status" value="1"/>
</dbReference>
<feature type="binding site" evidence="22">
    <location>
        <position position="735"/>
    </location>
    <ligand>
        <name>ATP</name>
        <dbReference type="ChEBI" id="CHEBI:30616"/>
    </ligand>
</feature>
<feature type="transmembrane region" description="Helical" evidence="23">
    <location>
        <begin position="640"/>
        <end position="664"/>
    </location>
</feature>
<evidence type="ECO:0000256" key="13">
    <source>
        <dbReference type="ARBA" id="ARBA00022741"/>
    </source>
</evidence>
<dbReference type="PANTHER" id="PTHR27008">
    <property type="entry name" value="OS04G0122200 PROTEIN"/>
    <property type="match status" value="1"/>
</dbReference>
<dbReference type="InterPro" id="IPR013210">
    <property type="entry name" value="LRR_N_plant-typ"/>
</dbReference>
<comment type="similarity">
    <text evidence="2">Belongs to the protein kinase superfamily. Ser/Thr protein kinase family.</text>
</comment>
<dbReference type="FunFam" id="1.10.510.10:FF:000358">
    <property type="entry name" value="Putative leucine-rich repeat receptor-like serine/threonine-protein kinase"/>
    <property type="match status" value="1"/>
</dbReference>
<dbReference type="PROSITE" id="PS51450">
    <property type="entry name" value="LRR"/>
    <property type="match status" value="1"/>
</dbReference>
<comment type="similarity">
    <text evidence="3">Belongs to the RLP family.</text>
</comment>
<sequence>MENSIIILPFLIFSCFALIIPATFSSNETDLLSLLAVKAAIDDPHGALNSWNETTHFCRWKGIRCGRRHPNRVVAINLISQRLGGSLSPHIGNLSFLRGILLRNNSFRGEIPQQIGFLRRLELVELSNNSFIGAIPRNLSRCPNLYYLNLIDNDLSGNIPHELGSLYKLEALGLGSNELSGRIPPSIGNLSSLTLLSLRFCGLKGQIPESLGQLRSLTYLVLGQNNFTGSIPSSLFNISTLSTFEVYYNQLQGSIPYDLRLTLPNLMYLHLGANQFRGPIPMSLSNASSLVQIQLTDNFFTGPVPWFGRLSRLLGLYISNNPIEDDINFIASLTNCTNLQKLDMHGDLLSGSLPHAIANLSSHLTNMVISSNQLHGEIPLGIENLVSLTRVDLSDNNLDGSIPLGIGKLSNVHELNLGANKFRDVIPSSMGNLTLLNILYLDINNFSGSIPRSLSNCTNLLELRLSSNNLNGLIPQEIMRLSSISISLNLSSNSFMGSIPLEVGTLINLENLDLSNNRLSGLIPSSLSNCISLQKLYLEGNVLEGQIPQGLSDLRGLQDLDLSRNNLSGPIPSLLGDLQLEKLNLSYNRLQGEVPMFRNTTRVSLDGNNELCGGNVALLKLLPCSSMTSSKKRFSSRLKILIPLVIVGCVICFALSAWLIIFLYRRRWSKQNVSSKELFLGTQFMRLSYAHLLKATNGFSETNLVGAGRFGSVYKGILDDGQTFIAVKVLNLVVKGASKSFLAECNALRGIRHRNLLKIMSVCESIDFQGNDFKALVYEFMANGSLEKWLYNNKEQEEENGAEYRNLDMIERLNIAIDIAHALEYMHFGTDSTIVHGDLKPSNILLDHNMTAYVGDFGLAKIVTNMLQSHDQSSSSIAIKGTVGYVAPEYGTSDVVSTQGDVYSYGILLLELFTNRRPTDDIFNVHLNLHNFVSNAFPDGVMEIVDPSIQIGPAGISTKITDCLSSILSIGVACSNEMPKNRMSMIEVVSELKKIRNRYLAADLS</sequence>
<evidence type="ECO:0000256" key="7">
    <source>
        <dbReference type="ARBA" id="ARBA00022553"/>
    </source>
</evidence>
<dbReference type="InterPro" id="IPR008271">
    <property type="entry name" value="Ser/Thr_kinase_AS"/>
</dbReference>
<evidence type="ECO:0000256" key="16">
    <source>
        <dbReference type="ARBA" id="ARBA00022989"/>
    </source>
</evidence>
<dbReference type="GO" id="GO:0004674">
    <property type="term" value="F:protein serine/threonine kinase activity"/>
    <property type="evidence" value="ECO:0007669"/>
    <property type="project" value="UniProtKB-KW"/>
</dbReference>
<dbReference type="InterPro" id="IPR003591">
    <property type="entry name" value="Leu-rich_rpt_typical-subtyp"/>
</dbReference>
<dbReference type="GO" id="GO:0051707">
    <property type="term" value="P:response to other organism"/>
    <property type="evidence" value="ECO:0007669"/>
    <property type="project" value="UniProtKB-ARBA"/>
</dbReference>
<evidence type="ECO:0000256" key="3">
    <source>
        <dbReference type="ARBA" id="ARBA00009592"/>
    </source>
</evidence>
<keyword evidence="15 22" id="KW-0067">ATP-binding</keyword>
<dbReference type="Gene3D" id="3.30.200.20">
    <property type="entry name" value="Phosphorylase Kinase, domain 1"/>
    <property type="match status" value="1"/>
</dbReference>
<dbReference type="InterPro" id="IPR000719">
    <property type="entry name" value="Prot_kinase_dom"/>
</dbReference>
<dbReference type="AlphaFoldDB" id="A0AAV6WQZ2"/>
<protein>
    <recommendedName>
        <fullName evidence="4">non-specific serine/threonine protein kinase</fullName>
        <ecNumber evidence="4">2.7.11.1</ecNumber>
    </recommendedName>
</protein>
<comment type="caution">
    <text evidence="26">The sequence shown here is derived from an EMBL/GenBank/DDBJ whole genome shotgun (WGS) entry which is preliminary data.</text>
</comment>
<dbReference type="PANTHER" id="PTHR27008:SF596">
    <property type="entry name" value="OS02G0215500 PROTEIN"/>
    <property type="match status" value="1"/>
</dbReference>
<evidence type="ECO:0000256" key="18">
    <source>
        <dbReference type="ARBA" id="ARBA00023170"/>
    </source>
</evidence>
<dbReference type="FunFam" id="3.80.10.10:FF:000288">
    <property type="entry name" value="LRR receptor-like serine/threonine-protein kinase EFR"/>
    <property type="match status" value="1"/>
</dbReference>
<feature type="signal peptide" evidence="24">
    <location>
        <begin position="1"/>
        <end position="25"/>
    </location>
</feature>
<dbReference type="PROSITE" id="PS00107">
    <property type="entry name" value="PROTEIN_KINASE_ATP"/>
    <property type="match status" value="1"/>
</dbReference>
<keyword evidence="17 23" id="KW-0472">Membrane</keyword>
<dbReference type="FunFam" id="3.30.200.20:FF:000432">
    <property type="entry name" value="LRR receptor-like serine/threonine-protein kinase EFR"/>
    <property type="match status" value="1"/>
</dbReference>
<keyword evidence="10 23" id="KW-0812">Transmembrane</keyword>
<evidence type="ECO:0000256" key="12">
    <source>
        <dbReference type="ARBA" id="ARBA00022737"/>
    </source>
</evidence>
<dbReference type="PROSITE" id="PS50011">
    <property type="entry name" value="PROTEIN_KINASE_DOM"/>
    <property type="match status" value="1"/>
</dbReference>
<keyword evidence="16 23" id="KW-1133">Transmembrane helix</keyword>
<dbReference type="PROSITE" id="PS00108">
    <property type="entry name" value="PROTEIN_KINASE_ST"/>
    <property type="match status" value="1"/>
</dbReference>
<keyword evidence="19" id="KW-0325">Glycoprotein</keyword>
<dbReference type="SUPFAM" id="SSF52058">
    <property type="entry name" value="L domain-like"/>
    <property type="match status" value="1"/>
</dbReference>
<evidence type="ECO:0000256" key="1">
    <source>
        <dbReference type="ARBA" id="ARBA00004251"/>
    </source>
</evidence>
<evidence type="ECO:0000256" key="10">
    <source>
        <dbReference type="ARBA" id="ARBA00022692"/>
    </source>
</evidence>
<keyword evidence="12" id="KW-0677">Repeat</keyword>
<proteinExistence type="inferred from homology"/>
<dbReference type="Gene3D" id="3.80.10.10">
    <property type="entry name" value="Ribonuclease Inhibitor"/>
    <property type="match status" value="4"/>
</dbReference>
<dbReference type="Gene3D" id="1.10.510.10">
    <property type="entry name" value="Transferase(Phosphotransferase) domain 1"/>
    <property type="match status" value="1"/>
</dbReference>
<evidence type="ECO:0000256" key="17">
    <source>
        <dbReference type="ARBA" id="ARBA00023136"/>
    </source>
</evidence>
<keyword evidence="6" id="KW-0723">Serine/threonine-protein kinase</keyword>
<keyword evidence="5" id="KW-1003">Cell membrane</keyword>
<keyword evidence="7" id="KW-0597">Phosphoprotein</keyword>
<dbReference type="Pfam" id="PF00560">
    <property type="entry name" value="LRR_1"/>
    <property type="match status" value="10"/>
</dbReference>
<evidence type="ECO:0000256" key="19">
    <source>
        <dbReference type="ARBA" id="ARBA00023180"/>
    </source>
</evidence>
<keyword evidence="14" id="KW-0418">Kinase</keyword>
<keyword evidence="13 22" id="KW-0547">Nucleotide-binding</keyword>